<reference evidence="3 4" key="1">
    <citation type="submission" date="2018-06" db="EMBL/GenBank/DDBJ databases">
        <authorList>
            <consortium name="Pathogen Informatics"/>
            <person name="Doyle S."/>
        </authorList>
    </citation>
    <scope>NUCLEOTIDE SEQUENCE [LARGE SCALE GENOMIC DNA]</scope>
    <source>
        <strain evidence="3 4">NCTC13336</strain>
    </source>
</reference>
<dbReference type="PROSITE" id="PS51257">
    <property type="entry name" value="PROKAR_LIPOPROTEIN"/>
    <property type="match status" value="1"/>
</dbReference>
<dbReference type="Gene3D" id="1.10.287.700">
    <property type="entry name" value="Helix hairpin bin"/>
    <property type="match status" value="1"/>
</dbReference>
<dbReference type="OrthoDB" id="8607008at2"/>
<dbReference type="Proteomes" id="UP000254293">
    <property type="component" value="Unassembled WGS sequence"/>
</dbReference>
<sequence>MKKVLALTLATFALAACSSTWHGMKEDASENAEKTGHSIEHGWDKTKDAVKKGGNAVGRGISHVGEKIEDATE</sequence>
<feature type="signal peptide" evidence="2">
    <location>
        <begin position="1"/>
        <end position="15"/>
    </location>
</feature>
<accession>A0A377R6L8</accession>
<keyword evidence="2" id="KW-0732">Signal</keyword>
<dbReference type="RefSeq" id="WP_115309108.1">
    <property type="nucleotide sequence ID" value="NZ_UGJJ01000003.1"/>
</dbReference>
<feature type="compositionally biased region" description="Basic and acidic residues" evidence="1">
    <location>
        <begin position="25"/>
        <end position="51"/>
    </location>
</feature>
<feature type="compositionally biased region" description="Basic and acidic residues" evidence="1">
    <location>
        <begin position="64"/>
        <end position="73"/>
    </location>
</feature>
<proteinExistence type="predicted"/>
<dbReference type="EMBL" id="UGJJ01000003">
    <property type="protein sequence ID" value="STR03215.1"/>
    <property type="molecule type" value="Genomic_DNA"/>
</dbReference>
<organism evidence="3 4">
    <name type="scientific">Kingella potus</name>
    <dbReference type="NCBI Taxonomy" id="265175"/>
    <lineage>
        <taxon>Bacteria</taxon>
        <taxon>Pseudomonadati</taxon>
        <taxon>Pseudomonadota</taxon>
        <taxon>Betaproteobacteria</taxon>
        <taxon>Neisseriales</taxon>
        <taxon>Neisseriaceae</taxon>
        <taxon>Kingella</taxon>
    </lineage>
</organism>
<evidence type="ECO:0008006" key="5">
    <source>
        <dbReference type="Google" id="ProtNLM"/>
    </source>
</evidence>
<evidence type="ECO:0000256" key="2">
    <source>
        <dbReference type="SAM" id="SignalP"/>
    </source>
</evidence>
<feature type="chain" id="PRO_5016971481" description="Lipoprotein" evidence="2">
    <location>
        <begin position="16"/>
        <end position="73"/>
    </location>
</feature>
<feature type="region of interest" description="Disordered" evidence="1">
    <location>
        <begin position="25"/>
        <end position="73"/>
    </location>
</feature>
<gene>
    <name evidence="3" type="ORF">NCTC13336_02131</name>
</gene>
<evidence type="ECO:0000313" key="4">
    <source>
        <dbReference type="Proteomes" id="UP000254293"/>
    </source>
</evidence>
<name>A0A377R6L8_9NEIS</name>
<keyword evidence="4" id="KW-1185">Reference proteome</keyword>
<evidence type="ECO:0000313" key="3">
    <source>
        <dbReference type="EMBL" id="STR03215.1"/>
    </source>
</evidence>
<protein>
    <recommendedName>
        <fullName evidence="5">Lipoprotein</fullName>
    </recommendedName>
</protein>
<dbReference type="AlphaFoldDB" id="A0A377R6L8"/>
<evidence type="ECO:0000256" key="1">
    <source>
        <dbReference type="SAM" id="MobiDB-lite"/>
    </source>
</evidence>